<protein>
    <recommendedName>
        <fullName evidence="3">SGNH hydrolase-type esterase domain-containing protein</fullName>
    </recommendedName>
</protein>
<dbReference type="GO" id="GO:0016788">
    <property type="term" value="F:hydrolase activity, acting on ester bonds"/>
    <property type="evidence" value="ECO:0007669"/>
    <property type="project" value="UniProtKB-ARBA"/>
</dbReference>
<gene>
    <name evidence="1" type="ORF">HYS17_00480</name>
</gene>
<evidence type="ECO:0008006" key="3">
    <source>
        <dbReference type="Google" id="ProtNLM"/>
    </source>
</evidence>
<reference evidence="1 2" key="1">
    <citation type="submission" date="2020-07" db="EMBL/GenBank/DDBJ databases">
        <title>Huge and variable diversity of episymbiotic CPR bacteria and DPANN archaea in groundwater ecosystems.</title>
        <authorList>
            <person name="He C.Y."/>
            <person name="Keren R."/>
            <person name="Whittaker M."/>
            <person name="Farag I.F."/>
            <person name="Doudna J."/>
            <person name="Cate J.H.D."/>
            <person name="Banfield J.F."/>
        </authorList>
    </citation>
    <scope>NUCLEOTIDE SEQUENCE [LARGE SCALE GENOMIC DNA]</scope>
    <source>
        <strain evidence="1">NC_groundwater_70_Ag_B-0.1um_54_66</strain>
    </source>
</reference>
<evidence type="ECO:0000313" key="2">
    <source>
        <dbReference type="Proteomes" id="UP000595362"/>
    </source>
</evidence>
<proteinExistence type="predicted"/>
<sequence>MITGFLVCEAGLQVIARTPLAKVLPLVEPQLGQPDPDTGYEFVPGIKAVWSRENRAIVEINEIGLRDSPLIHNGKNDSYRIVLSGDSIVEALQVENDRVFDYLAEVEMRRNGHDVEILNFGISGSGPLRQLVRLEKKAAPLSPDLTIMLIAASDFISGELRDDSEGPAYALNPEGQVVRSHAFRHRASQRYAGTGAGKVFLALLRHSHVFRMIYQKRRGTLLALAGLPDFKRPQAATTNTADACQTETFKRQHEFWVGHHPAEDWQILQRFLTETAIYAAHHNIAIGLYLPLATDSCLPEQKRREEAVAAITRTLALHKIDFIDWNSAVYDQLSATTAAPATDSLHGFGSGIGTGHLNYRGHDIYARILAKEIKRRLEKDGL</sequence>
<dbReference type="Proteomes" id="UP000595362">
    <property type="component" value="Chromosome"/>
</dbReference>
<evidence type="ECO:0000313" key="1">
    <source>
        <dbReference type="EMBL" id="QQG36303.1"/>
    </source>
</evidence>
<dbReference type="Gene3D" id="3.40.50.1110">
    <property type="entry name" value="SGNH hydrolase"/>
    <property type="match status" value="1"/>
</dbReference>
<dbReference type="AlphaFoldDB" id="A0A7T5UI41"/>
<organism evidence="1 2">
    <name type="scientific">Micavibrio aeruginosavorus</name>
    <dbReference type="NCBI Taxonomy" id="349221"/>
    <lineage>
        <taxon>Bacteria</taxon>
        <taxon>Pseudomonadati</taxon>
        <taxon>Bdellovibrionota</taxon>
        <taxon>Bdellovibrionia</taxon>
        <taxon>Bdellovibrionales</taxon>
        <taxon>Pseudobdellovibrionaceae</taxon>
        <taxon>Micavibrio</taxon>
    </lineage>
</organism>
<accession>A0A7T5UI41</accession>
<name>A0A7T5UI41_9BACT</name>
<dbReference type="InterPro" id="IPR036514">
    <property type="entry name" value="SGNH_hydro_sf"/>
</dbReference>
<dbReference type="SUPFAM" id="SSF52266">
    <property type="entry name" value="SGNH hydrolase"/>
    <property type="match status" value="1"/>
</dbReference>
<dbReference type="EMBL" id="CP066681">
    <property type="protein sequence ID" value="QQG36303.1"/>
    <property type="molecule type" value="Genomic_DNA"/>
</dbReference>